<dbReference type="EMBL" id="QXGE01008630">
    <property type="protein sequence ID" value="KAE9261684.1"/>
    <property type="molecule type" value="Genomic_DNA"/>
</dbReference>
<evidence type="ECO:0000313" key="13">
    <source>
        <dbReference type="Proteomes" id="UP000440367"/>
    </source>
</evidence>
<evidence type="ECO:0000313" key="8">
    <source>
        <dbReference type="EMBL" id="KAE9261684.1"/>
    </source>
</evidence>
<evidence type="ECO:0000313" key="7">
    <source>
        <dbReference type="EMBL" id="KAE9160831.1"/>
    </source>
</evidence>
<dbReference type="EMBL" id="QXGC01012701">
    <property type="protein sequence ID" value="KAE9145069.1"/>
    <property type="molecule type" value="Genomic_DNA"/>
</dbReference>
<dbReference type="Proteomes" id="UP000460718">
    <property type="component" value="Unassembled WGS sequence"/>
</dbReference>
<accession>A0A6A3PKX9</accession>
<evidence type="ECO:0000313" key="5">
    <source>
        <dbReference type="EMBL" id="KAE9145069.1"/>
    </source>
</evidence>
<evidence type="ECO:0000313" key="17">
    <source>
        <dbReference type="Proteomes" id="UP000486351"/>
    </source>
</evidence>
<dbReference type="Proteomes" id="UP000433483">
    <property type="component" value="Unassembled WGS sequence"/>
</dbReference>
<evidence type="ECO:0000313" key="4">
    <source>
        <dbReference type="EMBL" id="KAE9060802.1"/>
    </source>
</evidence>
<organism evidence="3 14">
    <name type="scientific">Phytophthora fragariae</name>
    <dbReference type="NCBI Taxonomy" id="53985"/>
    <lineage>
        <taxon>Eukaryota</taxon>
        <taxon>Sar</taxon>
        <taxon>Stramenopiles</taxon>
        <taxon>Oomycota</taxon>
        <taxon>Peronosporomycetes</taxon>
        <taxon>Peronosporales</taxon>
        <taxon>Peronosporaceae</taxon>
        <taxon>Phytophthora</taxon>
    </lineage>
</organism>
<gene>
    <name evidence="8" type="ORF">PF001_g32332</name>
    <name evidence="7" type="ORF">PF002_g32530</name>
    <name evidence="5" type="ORF">PF004_g33057</name>
    <name evidence="6" type="ORF">PF005_g32472</name>
    <name evidence="3" type="ORF">PF007_g32004</name>
    <name evidence="9" type="ORF">PF008_g29841</name>
    <name evidence="1" type="ORF">PF009_g30706</name>
    <name evidence="4" type="ORF">PF010_g30072</name>
    <name evidence="2" type="ORF">PF011_g31861</name>
</gene>
<dbReference type="EMBL" id="QXGD01007466">
    <property type="protein sequence ID" value="KAE9160831.1"/>
    <property type="molecule type" value="Genomic_DNA"/>
</dbReference>
<evidence type="ECO:0000313" key="2">
    <source>
        <dbReference type="EMBL" id="KAE8955235.1"/>
    </source>
</evidence>
<comment type="caution">
    <text evidence="3">The sequence shown here is derived from an EMBL/GenBank/DDBJ whole genome shotgun (WGS) entry which is preliminary data.</text>
</comment>
<dbReference type="AlphaFoldDB" id="A0A6A3PKX9"/>
<proteinExistence type="predicted"/>
<dbReference type="EMBL" id="QXFX01005421">
    <property type="protein sequence ID" value="KAE9060802.1"/>
    <property type="molecule type" value="Genomic_DNA"/>
</dbReference>
<name>A0A6A3PKX9_9STRA</name>
<evidence type="ECO:0000313" key="3">
    <source>
        <dbReference type="EMBL" id="KAE9056409.1"/>
    </source>
</evidence>
<evidence type="ECO:0000313" key="16">
    <source>
        <dbReference type="Proteomes" id="UP000476176"/>
    </source>
</evidence>
<evidence type="ECO:0000313" key="11">
    <source>
        <dbReference type="Proteomes" id="UP000433483"/>
    </source>
</evidence>
<dbReference type="EMBL" id="QXFZ01007857">
    <property type="protein sequence ID" value="KAE9056409.1"/>
    <property type="molecule type" value="Genomic_DNA"/>
</dbReference>
<reference evidence="10 11" key="1">
    <citation type="submission" date="2018-08" db="EMBL/GenBank/DDBJ databases">
        <title>Genomic investigation of the strawberry pathogen Phytophthora fragariae indicates pathogenicity is determined by transcriptional variation in three key races.</title>
        <authorList>
            <person name="Adams T.M."/>
            <person name="Armitage A.D."/>
            <person name="Sobczyk M.K."/>
            <person name="Bates H.J."/>
            <person name="Dunwell J.M."/>
            <person name="Nellist C.F."/>
            <person name="Harrison R.J."/>
        </authorList>
    </citation>
    <scope>NUCLEOTIDE SEQUENCE [LARGE SCALE GENOMIC DNA]</scope>
    <source>
        <strain evidence="8 12">A4</strain>
        <strain evidence="7 13">BC-1</strain>
        <strain evidence="5 16">BC-23</strain>
        <strain evidence="6 11">NOV-27</strain>
        <strain evidence="3 14">NOV-71</strain>
        <strain evidence="9 17">NOV-77</strain>
        <strain evidence="1 10">NOV-9</strain>
        <strain evidence="4 18">ONT-3</strain>
        <strain evidence="2 15">SCRP245</strain>
    </source>
</reference>
<dbReference type="Proteomes" id="UP000429523">
    <property type="component" value="Unassembled WGS sequence"/>
</dbReference>
<sequence>MLGSAACWVALPLYASFFNSPRAVTTRGESSEQTLCVIYQTNLPSTTSSIQSC</sequence>
<keyword evidence="11" id="KW-1185">Reference proteome</keyword>
<dbReference type="Proteomes" id="UP000486351">
    <property type="component" value="Unassembled WGS sequence"/>
</dbReference>
<dbReference type="EMBL" id="QXGB01008008">
    <property type="protein sequence ID" value="KAE9158389.1"/>
    <property type="molecule type" value="Genomic_DNA"/>
</dbReference>
<evidence type="ECO:0000313" key="14">
    <source>
        <dbReference type="Proteomes" id="UP000441208"/>
    </source>
</evidence>
<dbReference type="EMBL" id="QXFY01005182">
    <property type="protein sequence ID" value="KAE9273422.1"/>
    <property type="molecule type" value="Genomic_DNA"/>
</dbReference>
<evidence type="ECO:0000313" key="18">
    <source>
        <dbReference type="Proteomes" id="UP000488956"/>
    </source>
</evidence>
<dbReference type="Proteomes" id="UP000437068">
    <property type="component" value="Unassembled WGS sequence"/>
</dbReference>
<evidence type="ECO:0000313" key="1">
    <source>
        <dbReference type="EMBL" id="KAE8918981.1"/>
    </source>
</evidence>
<dbReference type="Proteomes" id="UP000440367">
    <property type="component" value="Unassembled WGS sequence"/>
</dbReference>
<dbReference type="Proteomes" id="UP000476176">
    <property type="component" value="Unassembled WGS sequence"/>
</dbReference>
<evidence type="ECO:0000313" key="9">
    <source>
        <dbReference type="EMBL" id="KAE9273422.1"/>
    </source>
</evidence>
<dbReference type="Proteomes" id="UP000441208">
    <property type="component" value="Unassembled WGS sequence"/>
</dbReference>
<dbReference type="Proteomes" id="UP000488956">
    <property type="component" value="Unassembled WGS sequence"/>
</dbReference>
<evidence type="ECO:0000313" key="6">
    <source>
        <dbReference type="EMBL" id="KAE9158389.1"/>
    </source>
</evidence>
<evidence type="ECO:0000313" key="12">
    <source>
        <dbReference type="Proteomes" id="UP000437068"/>
    </source>
</evidence>
<evidence type="ECO:0000313" key="15">
    <source>
        <dbReference type="Proteomes" id="UP000460718"/>
    </source>
</evidence>
<evidence type="ECO:0000313" key="10">
    <source>
        <dbReference type="Proteomes" id="UP000429523"/>
    </source>
</evidence>
<protein>
    <submittedName>
        <fullName evidence="3">Uncharacterized protein</fullName>
    </submittedName>
</protein>
<dbReference type="EMBL" id="QXFW01008535">
    <property type="protein sequence ID" value="KAE8955235.1"/>
    <property type="molecule type" value="Genomic_DNA"/>
</dbReference>
<dbReference type="EMBL" id="QXGF01005095">
    <property type="protein sequence ID" value="KAE8918981.1"/>
    <property type="molecule type" value="Genomic_DNA"/>
</dbReference>